<evidence type="ECO:0000256" key="1">
    <source>
        <dbReference type="SAM" id="Phobius"/>
    </source>
</evidence>
<keyword evidence="1" id="KW-0472">Membrane</keyword>
<accession>A0A1I2K6W7</accession>
<organism evidence="2 3">
    <name type="scientific">Salegentibacter agarivorans</name>
    <dbReference type="NCBI Taxonomy" id="345907"/>
    <lineage>
        <taxon>Bacteria</taxon>
        <taxon>Pseudomonadati</taxon>
        <taxon>Bacteroidota</taxon>
        <taxon>Flavobacteriia</taxon>
        <taxon>Flavobacteriales</taxon>
        <taxon>Flavobacteriaceae</taxon>
        <taxon>Salegentibacter</taxon>
    </lineage>
</organism>
<dbReference type="Proteomes" id="UP000199116">
    <property type="component" value="Unassembled WGS sequence"/>
</dbReference>
<keyword evidence="1" id="KW-1133">Transmembrane helix</keyword>
<keyword evidence="1" id="KW-0812">Transmembrane</keyword>
<name>A0A1I2K6W7_9FLAO</name>
<dbReference type="RefSeq" id="WP_093302513.1">
    <property type="nucleotide sequence ID" value="NZ_FOOH01000002.1"/>
</dbReference>
<keyword evidence="3" id="KW-1185">Reference proteome</keyword>
<evidence type="ECO:0000313" key="2">
    <source>
        <dbReference type="EMBL" id="SFF62068.1"/>
    </source>
</evidence>
<evidence type="ECO:0000313" key="3">
    <source>
        <dbReference type="Proteomes" id="UP000199116"/>
    </source>
</evidence>
<dbReference type="EMBL" id="FOOH01000002">
    <property type="protein sequence ID" value="SFF62068.1"/>
    <property type="molecule type" value="Genomic_DNA"/>
</dbReference>
<dbReference type="AlphaFoldDB" id="A0A1I2K6W7"/>
<reference evidence="3" key="1">
    <citation type="submission" date="2016-10" db="EMBL/GenBank/DDBJ databases">
        <authorList>
            <person name="Varghese N."/>
            <person name="Submissions S."/>
        </authorList>
    </citation>
    <scope>NUCLEOTIDE SEQUENCE [LARGE SCALE GENOMIC DNA]</scope>
    <source>
        <strain evidence="3">DSM 23515</strain>
    </source>
</reference>
<dbReference type="InterPro" id="IPR046617">
    <property type="entry name" value="DUF6730"/>
</dbReference>
<gene>
    <name evidence="2" type="ORF">SAMN04488033_10215</name>
</gene>
<dbReference type="Pfam" id="PF20503">
    <property type="entry name" value="DUF6730"/>
    <property type="match status" value="1"/>
</dbReference>
<proteinExistence type="predicted"/>
<protein>
    <submittedName>
        <fullName evidence="2">Uncharacterized protein</fullName>
    </submittedName>
</protein>
<feature type="transmembrane region" description="Helical" evidence="1">
    <location>
        <begin position="81"/>
        <end position="103"/>
    </location>
</feature>
<sequence>MKKLDEIMELMADEMEDFKTAVLELKKLSGQLAKMSIPISTEALEKNLNTFLQKQEAEKEKTDEILKEIDRKLKRVRIIPNYLLILFGISGVIALGSVGYFGYTSKEKVEDNFEVYQTIMESQNKSYQDYFAAFPEIQQAYCEWIQGGYQGL</sequence>